<protein>
    <recommendedName>
        <fullName evidence="3">Pentatricopeptide repeat-containing protein</fullName>
    </recommendedName>
</protein>
<accession>A0A835H6C4</accession>
<evidence type="ECO:0008006" key="3">
    <source>
        <dbReference type="Google" id="ProtNLM"/>
    </source>
</evidence>
<dbReference type="AlphaFoldDB" id="A0A835H6C4"/>
<evidence type="ECO:0000313" key="1">
    <source>
        <dbReference type="EMBL" id="KAF9592497.1"/>
    </source>
</evidence>
<comment type="caution">
    <text evidence="1">The sequence shown here is derived from an EMBL/GenBank/DDBJ whole genome shotgun (WGS) entry which is preliminary data.</text>
</comment>
<gene>
    <name evidence="1" type="ORF">IFM89_015068</name>
</gene>
<keyword evidence="2" id="KW-1185">Reference proteome</keyword>
<dbReference type="PANTHER" id="PTHR47603">
    <property type="entry name" value="PPR CONTAINING-LIKE PROTEIN"/>
    <property type="match status" value="1"/>
</dbReference>
<name>A0A835H6C4_9MAGN</name>
<sequence length="113" mass="12910">MARRLVSPLNHVIAEKLFPTPHHSIKGQYVDDLMESRRDTSDSLKEPPGRNVSKKDKIKFLVDTLLGLKESKEAVYGALDAWVAWEKTFPLASLRIAMGTLEKEQEWHRVIQA</sequence>
<evidence type="ECO:0000313" key="2">
    <source>
        <dbReference type="Proteomes" id="UP000631114"/>
    </source>
</evidence>
<dbReference type="EMBL" id="JADFTS010000008">
    <property type="protein sequence ID" value="KAF9592497.1"/>
    <property type="molecule type" value="Genomic_DNA"/>
</dbReference>
<dbReference type="PANTHER" id="PTHR47603:SF1">
    <property type="entry name" value="PPR CONTAINING-LIKE PROTEIN"/>
    <property type="match status" value="1"/>
</dbReference>
<dbReference type="Proteomes" id="UP000631114">
    <property type="component" value="Unassembled WGS sequence"/>
</dbReference>
<organism evidence="1 2">
    <name type="scientific">Coptis chinensis</name>
    <dbReference type="NCBI Taxonomy" id="261450"/>
    <lineage>
        <taxon>Eukaryota</taxon>
        <taxon>Viridiplantae</taxon>
        <taxon>Streptophyta</taxon>
        <taxon>Embryophyta</taxon>
        <taxon>Tracheophyta</taxon>
        <taxon>Spermatophyta</taxon>
        <taxon>Magnoliopsida</taxon>
        <taxon>Ranunculales</taxon>
        <taxon>Ranunculaceae</taxon>
        <taxon>Coptidoideae</taxon>
        <taxon>Coptis</taxon>
    </lineage>
</organism>
<proteinExistence type="predicted"/>
<reference evidence="1 2" key="1">
    <citation type="submission" date="2020-10" db="EMBL/GenBank/DDBJ databases">
        <title>The Coptis chinensis genome and diversification of protoberbering-type alkaloids.</title>
        <authorList>
            <person name="Wang B."/>
            <person name="Shu S."/>
            <person name="Song C."/>
            <person name="Liu Y."/>
        </authorList>
    </citation>
    <scope>NUCLEOTIDE SEQUENCE [LARGE SCALE GENOMIC DNA]</scope>
    <source>
        <strain evidence="1">HL-2020</strain>
        <tissue evidence="1">Leaf</tissue>
    </source>
</reference>
<dbReference type="OrthoDB" id="1878928at2759"/>